<proteinExistence type="predicted"/>
<dbReference type="SMART" id="SM00981">
    <property type="entry name" value="THUMP"/>
    <property type="match status" value="1"/>
</dbReference>
<dbReference type="InterPro" id="IPR029063">
    <property type="entry name" value="SAM-dependent_MTases_sf"/>
</dbReference>
<dbReference type="GO" id="GO:0016423">
    <property type="term" value="F:tRNA (guanine) methyltransferase activity"/>
    <property type="evidence" value="ECO:0007669"/>
    <property type="project" value="TreeGrafter"/>
</dbReference>
<dbReference type="EMBL" id="OV725082">
    <property type="protein sequence ID" value="CAH1405012.1"/>
    <property type="molecule type" value="Genomic_DNA"/>
</dbReference>
<evidence type="ECO:0000313" key="7">
    <source>
        <dbReference type="Proteomes" id="UP001152798"/>
    </source>
</evidence>
<comment type="subcellular location">
    <subcellularLocation>
        <location evidence="1">Cytoplasm</location>
    </subcellularLocation>
</comment>
<accession>A0A9P0MWH0</accession>
<dbReference type="FunFam" id="3.40.50.150:FF:000073">
    <property type="entry name" value="THUMP domain containing 3"/>
    <property type="match status" value="1"/>
</dbReference>
<dbReference type="InterPro" id="IPR004114">
    <property type="entry name" value="THUMP_dom"/>
</dbReference>
<evidence type="ECO:0000256" key="3">
    <source>
        <dbReference type="ARBA" id="ARBA00022694"/>
    </source>
</evidence>
<dbReference type="Gene3D" id="3.40.50.150">
    <property type="entry name" value="Vaccinia Virus protein VP39"/>
    <property type="match status" value="1"/>
</dbReference>
<gene>
    <name evidence="6" type="ORF">NEZAVI_LOCUS13311</name>
</gene>
<feature type="domain" description="THUMP" evidence="5">
    <location>
        <begin position="246"/>
        <end position="347"/>
    </location>
</feature>
<dbReference type="PANTHER" id="PTHR14911">
    <property type="entry name" value="THUMP DOMAIN-CONTAINING"/>
    <property type="match status" value="1"/>
</dbReference>
<dbReference type="SUPFAM" id="SSF53335">
    <property type="entry name" value="S-adenosyl-L-methionine-dependent methyltransferases"/>
    <property type="match status" value="1"/>
</dbReference>
<sequence>MSHQQRFQNDFMKLVELSKNDISLITVEATVITGFENLAMEECQEKCKPINISRAKGRIYFNIPVDSFYNVLKLRSVDNVFLINEALGKIDLHKDKEKDLRLVQSIVDKVDWNRTLTTWANLTEFRGILFPPTEASSNLLEDFSNLDLDNENDNCPRSNNGITININSESSLENDAPLSAHVQKDSSIKPQYDLSDTPIVDVQLCGGDTEQAVINAGLPKRKNSTSSDDSFYSMEEVECSPDSCVEKNKVIQEKILTNSTIDAVQYVLNKDAHKKVNLKKESIDPNILKFRATCNRTGEHSFSSMEAAAVFGGALQDKFNWTVNLDNFNLNVILNINSDKCYICSAITPKSLHRRNITHFGYTTLRSTMCYNMIRLAQPTKGEILIDPLCGGGSISIEGALGFKNTYHLCGDNNDKAIKRTIANTNHITKNQQQSLLVDPLKWSAKTLPLRDQCVDVFVTDLPFGKRSGKRSDNLNLYKNVLTEMARVIRCGTGRAVLLTNDKTSLTRALGGNNSIYWRQINSFGVNQGGLFSTVFLLLRTSKPFLI</sequence>
<evidence type="ECO:0000256" key="4">
    <source>
        <dbReference type="PROSITE-ProRule" id="PRU00529"/>
    </source>
</evidence>
<keyword evidence="2" id="KW-0808">Transferase</keyword>
<dbReference type="OrthoDB" id="47730at2759"/>
<dbReference type="GO" id="GO:0005737">
    <property type="term" value="C:cytoplasm"/>
    <property type="evidence" value="ECO:0007669"/>
    <property type="project" value="UniProtKB-SubCell"/>
</dbReference>
<protein>
    <recommendedName>
        <fullName evidence="5">THUMP domain-containing protein</fullName>
    </recommendedName>
</protein>
<dbReference type="Pfam" id="PF01170">
    <property type="entry name" value="UPF0020"/>
    <property type="match status" value="1"/>
</dbReference>
<dbReference type="Proteomes" id="UP001152798">
    <property type="component" value="Chromosome 6"/>
</dbReference>
<dbReference type="SUPFAM" id="SSF143437">
    <property type="entry name" value="THUMP domain-like"/>
    <property type="match status" value="1"/>
</dbReference>
<dbReference type="Pfam" id="PF02926">
    <property type="entry name" value="THUMP"/>
    <property type="match status" value="1"/>
</dbReference>
<dbReference type="GO" id="GO:0030488">
    <property type="term" value="P:tRNA methylation"/>
    <property type="evidence" value="ECO:0007669"/>
    <property type="project" value="TreeGrafter"/>
</dbReference>
<evidence type="ECO:0000256" key="1">
    <source>
        <dbReference type="ARBA" id="ARBA00004496"/>
    </source>
</evidence>
<dbReference type="PROSITE" id="PS51165">
    <property type="entry name" value="THUMP"/>
    <property type="match status" value="1"/>
</dbReference>
<keyword evidence="7" id="KW-1185">Reference proteome</keyword>
<dbReference type="Gene3D" id="3.30.2130.30">
    <property type="match status" value="1"/>
</dbReference>
<keyword evidence="4" id="KW-0694">RNA-binding</keyword>
<dbReference type="InterPro" id="IPR000241">
    <property type="entry name" value="RlmKL-like_Mtase"/>
</dbReference>
<evidence type="ECO:0000259" key="5">
    <source>
        <dbReference type="PROSITE" id="PS51165"/>
    </source>
</evidence>
<reference evidence="6" key="1">
    <citation type="submission" date="2022-01" db="EMBL/GenBank/DDBJ databases">
        <authorList>
            <person name="King R."/>
        </authorList>
    </citation>
    <scope>NUCLEOTIDE SEQUENCE</scope>
</reference>
<organism evidence="6 7">
    <name type="scientific">Nezara viridula</name>
    <name type="common">Southern green stink bug</name>
    <name type="synonym">Cimex viridulus</name>
    <dbReference type="NCBI Taxonomy" id="85310"/>
    <lineage>
        <taxon>Eukaryota</taxon>
        <taxon>Metazoa</taxon>
        <taxon>Ecdysozoa</taxon>
        <taxon>Arthropoda</taxon>
        <taxon>Hexapoda</taxon>
        <taxon>Insecta</taxon>
        <taxon>Pterygota</taxon>
        <taxon>Neoptera</taxon>
        <taxon>Paraneoptera</taxon>
        <taxon>Hemiptera</taxon>
        <taxon>Heteroptera</taxon>
        <taxon>Panheteroptera</taxon>
        <taxon>Pentatomomorpha</taxon>
        <taxon>Pentatomoidea</taxon>
        <taxon>Pentatomidae</taxon>
        <taxon>Pentatominae</taxon>
        <taxon>Nezara</taxon>
    </lineage>
</organism>
<dbReference type="GO" id="GO:0043527">
    <property type="term" value="C:tRNA methyltransferase complex"/>
    <property type="evidence" value="ECO:0007669"/>
    <property type="project" value="UniProtKB-ARBA"/>
</dbReference>
<keyword evidence="3" id="KW-0819">tRNA processing</keyword>
<dbReference type="AlphaFoldDB" id="A0A9P0MWH0"/>
<evidence type="ECO:0000256" key="2">
    <source>
        <dbReference type="ARBA" id="ARBA00022603"/>
    </source>
</evidence>
<name>A0A9P0MWH0_NEZVI</name>
<dbReference type="PANTHER" id="PTHR14911:SF13">
    <property type="entry name" value="TRNA (GUANINE(6)-N2)-METHYLTRANSFERASE THUMP3"/>
    <property type="match status" value="1"/>
</dbReference>
<dbReference type="CDD" id="cd11715">
    <property type="entry name" value="THUMP_AdoMetMT"/>
    <property type="match status" value="1"/>
</dbReference>
<evidence type="ECO:0000313" key="6">
    <source>
        <dbReference type="EMBL" id="CAH1405012.1"/>
    </source>
</evidence>
<keyword evidence="2" id="KW-0489">Methyltransferase</keyword>
<dbReference type="GO" id="GO:0003723">
    <property type="term" value="F:RNA binding"/>
    <property type="evidence" value="ECO:0007669"/>
    <property type="project" value="UniProtKB-UniRule"/>
</dbReference>